<dbReference type="InterPro" id="IPR006204">
    <property type="entry name" value="GHMP_kinase_N_dom"/>
</dbReference>
<dbReference type="GO" id="GO:0005524">
    <property type="term" value="F:ATP binding"/>
    <property type="evidence" value="ECO:0007669"/>
    <property type="project" value="UniProtKB-KW"/>
</dbReference>
<dbReference type="InterPro" id="IPR014721">
    <property type="entry name" value="Ribsml_uS5_D2-typ_fold_subgr"/>
</dbReference>
<dbReference type="InterPro" id="IPR020568">
    <property type="entry name" value="Ribosomal_Su5_D2-typ_SF"/>
</dbReference>
<name>A0A930B6S2_9FIRM</name>
<dbReference type="PANTHER" id="PTHR43527">
    <property type="entry name" value="4-DIPHOSPHOCYTIDYL-2-C-METHYL-D-ERYTHRITOL KINASE, CHLOROPLASTIC"/>
    <property type="match status" value="1"/>
</dbReference>
<evidence type="ECO:0000256" key="2">
    <source>
        <dbReference type="ARBA" id="ARBA00022741"/>
    </source>
</evidence>
<dbReference type="GO" id="GO:0016301">
    <property type="term" value="F:kinase activity"/>
    <property type="evidence" value="ECO:0007669"/>
    <property type="project" value="UniProtKB-KW"/>
</dbReference>
<proteinExistence type="predicted"/>
<evidence type="ECO:0000256" key="1">
    <source>
        <dbReference type="ARBA" id="ARBA00022679"/>
    </source>
</evidence>
<accession>A0A930B6S2</accession>
<keyword evidence="2" id="KW-0547">Nucleotide-binding</keyword>
<reference evidence="6" key="1">
    <citation type="submission" date="2020-04" db="EMBL/GenBank/DDBJ databases">
        <title>Deep metagenomics examines the oral microbiome during advanced dental caries in children, revealing novel taxa and co-occurrences with host molecules.</title>
        <authorList>
            <person name="Baker J.L."/>
            <person name="Morton J.T."/>
            <person name="Dinis M."/>
            <person name="Alvarez R."/>
            <person name="Tran N.C."/>
            <person name="Knight R."/>
            <person name="Edlund A."/>
        </authorList>
    </citation>
    <scope>NUCLEOTIDE SEQUENCE</scope>
    <source>
        <strain evidence="6">JCVI_32_bin.14</strain>
    </source>
</reference>
<dbReference type="AlphaFoldDB" id="A0A930B6S2"/>
<keyword evidence="1" id="KW-0808">Transferase</keyword>
<dbReference type="Proteomes" id="UP000757890">
    <property type="component" value="Unassembled WGS sequence"/>
</dbReference>
<organism evidence="6 7">
    <name type="scientific">Dialister invisus</name>
    <dbReference type="NCBI Taxonomy" id="218538"/>
    <lineage>
        <taxon>Bacteria</taxon>
        <taxon>Bacillati</taxon>
        <taxon>Bacillota</taxon>
        <taxon>Negativicutes</taxon>
        <taxon>Veillonellales</taxon>
        <taxon>Veillonellaceae</taxon>
        <taxon>Dialister</taxon>
    </lineage>
</organism>
<dbReference type="InterPro" id="IPR012363">
    <property type="entry name" value="PduX"/>
</dbReference>
<evidence type="ECO:0000259" key="5">
    <source>
        <dbReference type="Pfam" id="PF00288"/>
    </source>
</evidence>
<keyword evidence="3 6" id="KW-0418">Kinase</keyword>
<gene>
    <name evidence="6" type="ORF">HXL70_00205</name>
</gene>
<comment type="caution">
    <text evidence="6">The sequence shown here is derived from an EMBL/GenBank/DDBJ whole genome shotgun (WGS) entry which is preliminary data.</text>
</comment>
<sequence length="294" mass="32018">MAYLVISPGSCGEFIQGYANGSSFMVTCPINRYSYAYSGFDGTGDILPDKAAEAVKRTLVYLKRPDTIVPIKLKSYIPRGKGLASSTADISAVCQATALSVGEILSPRELATIALSIEPSDATFFEGIVKFDYRDGKVIREMGHCPDMQILIYDCGGEVDTMSFNNRKDLISLQKSNQTEIEKAMSFLVEGLKNQSLEIIGKAATISAFANQKILFKKPLEDFYTRGSALGGKGVICAHSGTVLGLIVAPGADIEAIRTKIKDYDLGVFYLDTVRLTNQGMQIRKCKLDDPFTK</sequence>
<dbReference type="PIRSF" id="PIRSF033887">
    <property type="entry name" value="PduX"/>
    <property type="match status" value="1"/>
</dbReference>
<keyword evidence="4" id="KW-0067">ATP-binding</keyword>
<feature type="domain" description="GHMP kinase N-terminal" evidence="5">
    <location>
        <begin position="54"/>
        <end position="124"/>
    </location>
</feature>
<protein>
    <submittedName>
        <fullName evidence="6">GHMP kinase</fullName>
    </submittedName>
</protein>
<evidence type="ECO:0000313" key="7">
    <source>
        <dbReference type="Proteomes" id="UP000757890"/>
    </source>
</evidence>
<dbReference type="Gene3D" id="3.30.230.10">
    <property type="match status" value="1"/>
</dbReference>
<evidence type="ECO:0000256" key="3">
    <source>
        <dbReference type="ARBA" id="ARBA00022777"/>
    </source>
</evidence>
<dbReference type="PANTHER" id="PTHR43527:SF1">
    <property type="entry name" value="L-THREONINE KINASE"/>
    <property type="match status" value="1"/>
</dbReference>
<dbReference type="Pfam" id="PF00288">
    <property type="entry name" value="GHMP_kinases_N"/>
    <property type="match status" value="1"/>
</dbReference>
<evidence type="ECO:0000313" key="6">
    <source>
        <dbReference type="EMBL" id="MBF1128466.1"/>
    </source>
</evidence>
<evidence type="ECO:0000256" key="4">
    <source>
        <dbReference type="ARBA" id="ARBA00022840"/>
    </source>
</evidence>
<dbReference type="EMBL" id="JABZMK010000001">
    <property type="protein sequence ID" value="MBF1128466.1"/>
    <property type="molecule type" value="Genomic_DNA"/>
</dbReference>
<dbReference type="SUPFAM" id="SSF54211">
    <property type="entry name" value="Ribosomal protein S5 domain 2-like"/>
    <property type="match status" value="1"/>
</dbReference>